<name>A0A3L6RBH0_PANMI</name>
<dbReference type="EMBL" id="PQIB02000009">
    <property type="protein sequence ID" value="RLM99631.1"/>
    <property type="molecule type" value="Genomic_DNA"/>
</dbReference>
<dbReference type="AlphaFoldDB" id="A0A3L6RBH0"/>
<organism evidence="2 3">
    <name type="scientific">Panicum miliaceum</name>
    <name type="common">Proso millet</name>
    <name type="synonym">Broomcorn millet</name>
    <dbReference type="NCBI Taxonomy" id="4540"/>
    <lineage>
        <taxon>Eukaryota</taxon>
        <taxon>Viridiplantae</taxon>
        <taxon>Streptophyta</taxon>
        <taxon>Embryophyta</taxon>
        <taxon>Tracheophyta</taxon>
        <taxon>Spermatophyta</taxon>
        <taxon>Magnoliopsida</taxon>
        <taxon>Liliopsida</taxon>
        <taxon>Poales</taxon>
        <taxon>Poaceae</taxon>
        <taxon>PACMAD clade</taxon>
        <taxon>Panicoideae</taxon>
        <taxon>Panicodae</taxon>
        <taxon>Paniceae</taxon>
        <taxon>Panicinae</taxon>
        <taxon>Panicum</taxon>
        <taxon>Panicum sect. Panicum</taxon>
    </lineage>
</organism>
<reference evidence="3" key="1">
    <citation type="journal article" date="2019" name="Nat. Commun.">
        <title>The genome of broomcorn millet.</title>
        <authorList>
            <person name="Zou C."/>
            <person name="Miki D."/>
            <person name="Li D."/>
            <person name="Tang Q."/>
            <person name="Xiao L."/>
            <person name="Rajput S."/>
            <person name="Deng P."/>
            <person name="Jia W."/>
            <person name="Huang R."/>
            <person name="Zhang M."/>
            <person name="Sun Y."/>
            <person name="Hu J."/>
            <person name="Fu X."/>
            <person name="Schnable P.S."/>
            <person name="Li F."/>
            <person name="Zhang H."/>
            <person name="Feng B."/>
            <person name="Zhu X."/>
            <person name="Liu R."/>
            <person name="Schnable J.C."/>
            <person name="Zhu J.-K."/>
            <person name="Zhang H."/>
        </authorList>
    </citation>
    <scope>NUCLEOTIDE SEQUENCE [LARGE SCALE GENOMIC DNA]</scope>
</reference>
<gene>
    <name evidence="2" type="ORF">C2845_PM06G01110</name>
</gene>
<evidence type="ECO:0000313" key="2">
    <source>
        <dbReference type="EMBL" id="RLM99631.1"/>
    </source>
</evidence>
<accession>A0A3L6RBH0</accession>
<dbReference type="Proteomes" id="UP000275267">
    <property type="component" value="Unassembled WGS sequence"/>
</dbReference>
<dbReference type="OrthoDB" id="692177at2759"/>
<sequence length="310" mass="31828">MARPVAGGEDAELAPDIHGLGECRMSSSSLIGHGVKGEGGRNERYRCLLVRFFRTTARDEAAAFEQAAATNESEAAALRAEVERLQGLLDAEKAGHEEELRRGAGLGDQLQTAYQEKLALEEEIEALKASATAAEKGKGEEEMDSAAPSAGTPKEVGLVPAELLAAAMAAGAGVTAFIAALLIQRKSEKAAAPPTDGGTAGSSGVPSERVTVPRILFRPDAGPSSAVLGSPGGGATAPRPRFLGRAASSAPARMSIGAEYSIGVRGALASSGGGLSKEMWFRWQSGLIWAVAQALWFCRVAASCNVGGAI</sequence>
<evidence type="ECO:0000256" key="1">
    <source>
        <dbReference type="SAM" id="MobiDB-lite"/>
    </source>
</evidence>
<evidence type="ECO:0000313" key="3">
    <source>
        <dbReference type="Proteomes" id="UP000275267"/>
    </source>
</evidence>
<comment type="caution">
    <text evidence="2">The sequence shown here is derived from an EMBL/GenBank/DDBJ whole genome shotgun (WGS) entry which is preliminary data.</text>
</comment>
<feature type="region of interest" description="Disordered" evidence="1">
    <location>
        <begin position="131"/>
        <end position="152"/>
    </location>
</feature>
<protein>
    <submittedName>
        <fullName evidence="2">Uncharacterized protein</fullName>
    </submittedName>
</protein>
<proteinExistence type="predicted"/>
<keyword evidence="3" id="KW-1185">Reference proteome</keyword>